<evidence type="ECO:0000313" key="2">
    <source>
        <dbReference type="EMBL" id="TLD97457.1"/>
    </source>
</evidence>
<accession>A0A4U8TFF1</accession>
<keyword evidence="1" id="KW-0472">Membrane</keyword>
<dbReference type="Proteomes" id="UP000029733">
    <property type="component" value="Unassembled WGS sequence"/>
</dbReference>
<organism evidence="2 3">
    <name type="scientific">Helicobacter jaachi</name>
    <dbReference type="NCBI Taxonomy" id="1677920"/>
    <lineage>
        <taxon>Bacteria</taxon>
        <taxon>Pseudomonadati</taxon>
        <taxon>Campylobacterota</taxon>
        <taxon>Epsilonproteobacteria</taxon>
        <taxon>Campylobacterales</taxon>
        <taxon>Helicobacteraceae</taxon>
        <taxon>Helicobacter</taxon>
    </lineage>
</organism>
<evidence type="ECO:0000313" key="3">
    <source>
        <dbReference type="Proteomes" id="UP000029733"/>
    </source>
</evidence>
<evidence type="ECO:0000256" key="1">
    <source>
        <dbReference type="SAM" id="Phobius"/>
    </source>
</evidence>
<dbReference type="STRING" id="1677920.LS71_00310"/>
<reference evidence="2 3" key="1">
    <citation type="journal article" date="2014" name="Genome Announc.">
        <title>Draft genome sequences of eight enterohepatic helicobacter species isolated from both laboratory and wild rodents.</title>
        <authorList>
            <person name="Sheh A."/>
            <person name="Shen Z."/>
            <person name="Fox J.G."/>
        </authorList>
    </citation>
    <scope>NUCLEOTIDE SEQUENCE [LARGE SCALE GENOMIC DNA]</scope>
    <source>
        <strain evidence="2 3">MIT 09-6949</strain>
    </source>
</reference>
<proteinExistence type="predicted"/>
<gene>
    <name evidence="2" type="ORF">LS71_001520</name>
</gene>
<dbReference type="EMBL" id="JRPR02000001">
    <property type="protein sequence ID" value="TLD97457.1"/>
    <property type="molecule type" value="Genomic_DNA"/>
</dbReference>
<dbReference type="RefSeq" id="WP_034352105.1">
    <property type="nucleotide sequence ID" value="NZ_JRPR02000001.1"/>
</dbReference>
<sequence>MVQARFYIGIILCALGWIFIGLGVLLFPLSLFFIMRAKYHYALFVFLVIINVAGFSLSLYANAQFIAKQIL</sequence>
<dbReference type="OrthoDB" id="5327758at2"/>
<name>A0A4U8TFF1_9HELI</name>
<keyword evidence="1" id="KW-1133">Transmembrane helix</keyword>
<evidence type="ECO:0008006" key="4">
    <source>
        <dbReference type="Google" id="ProtNLM"/>
    </source>
</evidence>
<feature type="transmembrane region" description="Helical" evidence="1">
    <location>
        <begin position="6"/>
        <end position="34"/>
    </location>
</feature>
<protein>
    <recommendedName>
        <fullName evidence="4">Integral membrane protein</fullName>
    </recommendedName>
</protein>
<keyword evidence="1" id="KW-0812">Transmembrane</keyword>
<comment type="caution">
    <text evidence="2">The sequence shown here is derived from an EMBL/GenBank/DDBJ whole genome shotgun (WGS) entry which is preliminary data.</text>
</comment>
<keyword evidence="3" id="KW-1185">Reference proteome</keyword>
<dbReference type="AlphaFoldDB" id="A0A4U8TFF1"/>
<feature type="transmembrane region" description="Helical" evidence="1">
    <location>
        <begin position="41"/>
        <end position="61"/>
    </location>
</feature>